<keyword evidence="2" id="KW-1185">Reference proteome</keyword>
<sequence length="404" mass="41812">MRPLIPDAPFRLPGAARNACDTGGMRRLITLSALFAALLFVQVPAGAIDSSLPQATASFNDQVVKVAYNGDTVYSGGLFTRARQTDGTFANRTYLAAVNSRTGALLPFAPVLNGTVHEVKTGGGYLYVAGKFTEVDGVAMSRVARFNLGTGKLDTAWRPKPSATVYSVEPSGTTVYLGGTFSSVGGHAQPRLAAVDVATGAPITAFAPQVSEGGVRDLQVGHGRLYVAGVFSTIGGDKKYGKLGAVNPVSGAVDTSFVSKVYVLTREVVVAGDRVYAALDGRGGEIRAFTTSGETLWYQAVDGGMQTVEVWGDAVIGGGHFDQACVTNHAGPLGECVDGVKAERGKLLAVDMNGKLLPWNPGANGVVGAWDATAHPSGANLSVGGSFTTFGGGTMEQKRLAVFD</sequence>
<proteinExistence type="predicted"/>
<dbReference type="InterPro" id="IPR011044">
    <property type="entry name" value="Quino_amine_DH_bsu"/>
</dbReference>
<dbReference type="EMBL" id="BAAAQF010000006">
    <property type="protein sequence ID" value="GAA1674468.1"/>
    <property type="molecule type" value="Genomic_DNA"/>
</dbReference>
<accession>A0ABN2GP07</accession>
<gene>
    <name evidence="1" type="ORF">GCM10009830_21120</name>
</gene>
<evidence type="ECO:0000313" key="1">
    <source>
        <dbReference type="EMBL" id="GAA1674468.1"/>
    </source>
</evidence>
<comment type="caution">
    <text evidence="1">The sequence shown here is derived from an EMBL/GenBank/DDBJ whole genome shotgun (WGS) entry which is preliminary data.</text>
</comment>
<dbReference type="SUPFAM" id="SSF50969">
    <property type="entry name" value="YVTN repeat-like/Quinoprotein amine dehydrogenase"/>
    <property type="match status" value="1"/>
</dbReference>
<reference evidence="1 2" key="1">
    <citation type="journal article" date="2019" name="Int. J. Syst. Evol. Microbiol.">
        <title>The Global Catalogue of Microorganisms (GCM) 10K type strain sequencing project: providing services to taxonomists for standard genome sequencing and annotation.</title>
        <authorList>
            <consortium name="The Broad Institute Genomics Platform"/>
            <consortium name="The Broad Institute Genome Sequencing Center for Infectious Disease"/>
            <person name="Wu L."/>
            <person name="Ma J."/>
        </authorList>
    </citation>
    <scope>NUCLEOTIDE SEQUENCE [LARGE SCALE GENOMIC DNA]</scope>
    <source>
        <strain evidence="1 2">JCM 16001</strain>
    </source>
</reference>
<evidence type="ECO:0000313" key="2">
    <source>
        <dbReference type="Proteomes" id="UP001499851"/>
    </source>
</evidence>
<dbReference type="Proteomes" id="UP001499851">
    <property type="component" value="Unassembled WGS sequence"/>
</dbReference>
<name>A0ABN2GP07_9ACTN</name>
<protein>
    <submittedName>
        <fullName evidence="1">Uncharacterized protein</fullName>
    </submittedName>
</protein>
<organism evidence="1 2">
    <name type="scientific">Glycomyces endophyticus</name>
    <dbReference type="NCBI Taxonomy" id="480996"/>
    <lineage>
        <taxon>Bacteria</taxon>
        <taxon>Bacillati</taxon>
        <taxon>Actinomycetota</taxon>
        <taxon>Actinomycetes</taxon>
        <taxon>Glycomycetales</taxon>
        <taxon>Glycomycetaceae</taxon>
        <taxon>Glycomyces</taxon>
    </lineage>
</organism>